<dbReference type="Gene3D" id="1.10.220.80">
    <property type="entry name" value="BH2638-like"/>
    <property type="match status" value="1"/>
</dbReference>
<dbReference type="SUPFAM" id="SSF158504">
    <property type="entry name" value="BH2638-like"/>
    <property type="match status" value="1"/>
</dbReference>
<comment type="caution">
    <text evidence="2">The sequence shown here is derived from an EMBL/GenBank/DDBJ whole genome shotgun (WGS) entry which is preliminary data.</text>
</comment>
<dbReference type="InterPro" id="IPR023324">
    <property type="entry name" value="BH2638-like_sf"/>
</dbReference>
<evidence type="ECO:0000256" key="1">
    <source>
        <dbReference type="HAMAP-Rule" id="MF_01041"/>
    </source>
</evidence>
<dbReference type="Proteomes" id="UP001596147">
    <property type="component" value="Unassembled WGS sequence"/>
</dbReference>
<accession>A0ABW0LDE6</accession>
<dbReference type="PIRSF" id="PIRSF037260">
    <property type="entry name" value="UPF0223"/>
    <property type="match status" value="1"/>
</dbReference>
<dbReference type="RefSeq" id="WP_144925084.1">
    <property type="nucleotide sequence ID" value="NZ_JBHSMC010000001.1"/>
</dbReference>
<dbReference type="NCBIfam" id="NF003353">
    <property type="entry name" value="PRK04387.1"/>
    <property type="match status" value="1"/>
</dbReference>
<comment type="similarity">
    <text evidence="1">Belongs to the UPF0223 family.</text>
</comment>
<protein>
    <recommendedName>
        <fullName evidence="1">UPF0223 protein ACFPM4_03915</fullName>
    </recommendedName>
</protein>
<dbReference type="HAMAP" id="MF_01041">
    <property type="entry name" value="UPF0223"/>
    <property type="match status" value="1"/>
</dbReference>
<gene>
    <name evidence="2" type="ORF">ACFPM4_03915</name>
</gene>
<sequence>MEYRYPFSIDWTKEEILDVVAFFHAIEAAYEKGIKKEELMEAYRKFKVIVPGKADERNICNEFEEESGYSAYRTIQQAKSSDQMDKIKMSK</sequence>
<evidence type="ECO:0000313" key="3">
    <source>
        <dbReference type="Proteomes" id="UP001596147"/>
    </source>
</evidence>
<dbReference type="Pfam" id="PF05256">
    <property type="entry name" value="UPF0223"/>
    <property type="match status" value="1"/>
</dbReference>
<evidence type="ECO:0000313" key="2">
    <source>
        <dbReference type="EMBL" id="MFC5463903.1"/>
    </source>
</evidence>
<name>A0ABW0LDE6_9BACI</name>
<keyword evidence="3" id="KW-1185">Reference proteome</keyword>
<dbReference type="InterPro" id="IPR007920">
    <property type="entry name" value="UPF0223"/>
</dbReference>
<reference evidence="3" key="1">
    <citation type="journal article" date="2019" name="Int. J. Syst. Evol. Microbiol.">
        <title>The Global Catalogue of Microorganisms (GCM) 10K type strain sequencing project: providing services to taxonomists for standard genome sequencing and annotation.</title>
        <authorList>
            <consortium name="The Broad Institute Genomics Platform"/>
            <consortium name="The Broad Institute Genome Sequencing Center for Infectious Disease"/>
            <person name="Wu L."/>
            <person name="Ma J."/>
        </authorList>
    </citation>
    <scope>NUCLEOTIDE SEQUENCE [LARGE SCALE GENOMIC DNA]</scope>
    <source>
        <strain evidence="3">CGMCC 1.12237</strain>
    </source>
</reference>
<proteinExistence type="inferred from homology"/>
<organism evidence="2 3">
    <name type="scientific">Lederbergia graminis</name>
    <dbReference type="NCBI Taxonomy" id="735518"/>
    <lineage>
        <taxon>Bacteria</taxon>
        <taxon>Bacillati</taxon>
        <taxon>Bacillota</taxon>
        <taxon>Bacilli</taxon>
        <taxon>Bacillales</taxon>
        <taxon>Bacillaceae</taxon>
        <taxon>Lederbergia</taxon>
    </lineage>
</organism>
<dbReference type="EMBL" id="JBHSMC010000001">
    <property type="protein sequence ID" value="MFC5463903.1"/>
    <property type="molecule type" value="Genomic_DNA"/>
</dbReference>